<dbReference type="RefSeq" id="WP_167849170.1">
    <property type="nucleotide sequence ID" value="NZ_CP110106.1"/>
</dbReference>
<proteinExistence type="inferred from homology"/>
<dbReference type="GO" id="GO:0008270">
    <property type="term" value="F:zinc ion binding"/>
    <property type="evidence" value="ECO:0007669"/>
    <property type="project" value="InterPro"/>
</dbReference>
<dbReference type="GO" id="GO:0016787">
    <property type="term" value="F:hydrolase activity"/>
    <property type="evidence" value="ECO:0007669"/>
    <property type="project" value="UniProtKB-KW"/>
</dbReference>
<evidence type="ECO:0000256" key="1">
    <source>
        <dbReference type="ARBA" id="ARBA00022722"/>
    </source>
</evidence>
<protein>
    <recommendedName>
        <fullName evidence="4">Putative HNH nuclease YajD</fullName>
    </recommendedName>
</protein>
<organism evidence="6 7">
    <name type="scientific">Weissella confusa</name>
    <name type="common">Lactobacillus confusus</name>
    <dbReference type="NCBI Taxonomy" id="1583"/>
    <lineage>
        <taxon>Bacteria</taxon>
        <taxon>Bacillati</taxon>
        <taxon>Bacillota</taxon>
        <taxon>Bacilli</taxon>
        <taxon>Lactobacillales</taxon>
        <taxon>Lactobacillaceae</taxon>
        <taxon>Weissella</taxon>
    </lineage>
</organism>
<evidence type="ECO:0000256" key="3">
    <source>
        <dbReference type="ARBA" id="ARBA00038412"/>
    </source>
</evidence>
<evidence type="ECO:0000259" key="5">
    <source>
        <dbReference type="SMART" id="SM00507"/>
    </source>
</evidence>
<dbReference type="SMART" id="SM00507">
    <property type="entry name" value="HNHc"/>
    <property type="match status" value="1"/>
</dbReference>
<dbReference type="PANTHER" id="PTHR41286:SF1">
    <property type="entry name" value="HNH NUCLEASE YAJD-RELATED"/>
    <property type="match status" value="1"/>
</dbReference>
<dbReference type="Gene3D" id="1.10.30.50">
    <property type="match status" value="1"/>
</dbReference>
<feature type="domain" description="HNH nuclease" evidence="5">
    <location>
        <begin position="30"/>
        <end position="86"/>
    </location>
</feature>
<dbReference type="GO" id="GO:0005829">
    <property type="term" value="C:cytosol"/>
    <property type="evidence" value="ECO:0007669"/>
    <property type="project" value="TreeGrafter"/>
</dbReference>
<comment type="caution">
    <text evidence="6">The sequence shown here is derived from an EMBL/GenBank/DDBJ whole genome shotgun (WGS) entry which is preliminary data.</text>
</comment>
<dbReference type="PANTHER" id="PTHR41286">
    <property type="entry name" value="HNH NUCLEASE YAJD-RELATED"/>
    <property type="match status" value="1"/>
</dbReference>
<keyword evidence="2" id="KW-0378">Hydrolase</keyword>
<dbReference type="EMBL" id="JACSZT010000008">
    <property type="protein sequence ID" value="MBC6499315.1"/>
    <property type="molecule type" value="Genomic_DNA"/>
</dbReference>
<keyword evidence="6" id="KW-0255">Endonuclease</keyword>
<keyword evidence="1" id="KW-0540">Nuclease</keyword>
<evidence type="ECO:0000256" key="4">
    <source>
        <dbReference type="ARBA" id="ARBA00040194"/>
    </source>
</evidence>
<dbReference type="AlphaFoldDB" id="A0A923NEV0"/>
<comment type="similarity">
    <text evidence="3">Belongs to the HNH nuclease family.</text>
</comment>
<evidence type="ECO:0000313" key="6">
    <source>
        <dbReference type="EMBL" id="MBC6499315.1"/>
    </source>
</evidence>
<dbReference type="Proteomes" id="UP000650485">
    <property type="component" value="Unassembled WGS sequence"/>
</dbReference>
<dbReference type="Pfam" id="PF01844">
    <property type="entry name" value="HNH"/>
    <property type="match status" value="1"/>
</dbReference>
<accession>A0A923NEV0</accession>
<evidence type="ECO:0000256" key="2">
    <source>
        <dbReference type="ARBA" id="ARBA00022801"/>
    </source>
</evidence>
<reference evidence="6" key="1">
    <citation type="submission" date="2020-08" db="EMBL/GenBank/DDBJ databases">
        <title>Complete genome sequence of Weissella confusa strain FS54 provides insights into metabolic potential.</title>
        <authorList>
            <person name="Fhoula I."/>
            <person name="Najjari A."/>
            <person name="Lekired A."/>
            <person name="Bessrour-Aouam N."/>
            <person name="Jaballah S."/>
            <person name="Klibi N."/>
            <person name="Ouzari H.-I."/>
        </authorList>
    </citation>
    <scope>NUCLEOTIDE SEQUENCE</scope>
    <source>
        <strain evidence="6">FS54</strain>
    </source>
</reference>
<evidence type="ECO:0000313" key="7">
    <source>
        <dbReference type="Proteomes" id="UP000650485"/>
    </source>
</evidence>
<dbReference type="GO" id="GO:0004519">
    <property type="term" value="F:endonuclease activity"/>
    <property type="evidence" value="ECO:0007669"/>
    <property type="project" value="UniProtKB-KW"/>
</dbReference>
<gene>
    <name evidence="6" type="ORF">H7R52_11645</name>
</gene>
<dbReference type="InterPro" id="IPR002711">
    <property type="entry name" value="HNH"/>
</dbReference>
<name>A0A923NEV0_WEICO</name>
<dbReference type="GO" id="GO:0003676">
    <property type="term" value="F:nucleic acid binding"/>
    <property type="evidence" value="ECO:0007669"/>
    <property type="project" value="InterPro"/>
</dbReference>
<dbReference type="InterPro" id="IPR003615">
    <property type="entry name" value="HNH_nuc"/>
</dbReference>
<sequence length="126" mass="14806">MVDRQYDHKRKADTERAERNAFYRKPVWRQTRQAVMERDDGLCQYCELVGTTSPADMVDHIVPREIAPELSLDMNNLAAACNIHHNMKTKWEQSYYGTGQRNKINSDAVRVRDYHLLDFVFKTAEN</sequence>
<dbReference type="CDD" id="cd00085">
    <property type="entry name" value="HNHc"/>
    <property type="match status" value="1"/>
</dbReference>